<evidence type="ECO:0000313" key="1">
    <source>
        <dbReference type="EMBL" id="CAE0820927.1"/>
    </source>
</evidence>
<organism evidence="1">
    <name type="scientific">Eutreptiella gymnastica</name>
    <dbReference type="NCBI Taxonomy" id="73025"/>
    <lineage>
        <taxon>Eukaryota</taxon>
        <taxon>Discoba</taxon>
        <taxon>Euglenozoa</taxon>
        <taxon>Euglenida</taxon>
        <taxon>Spirocuta</taxon>
        <taxon>Euglenophyceae</taxon>
        <taxon>Eutreptiales</taxon>
        <taxon>Eutreptiaceae</taxon>
        <taxon>Eutreptiella</taxon>
    </lineage>
</organism>
<name>A0A7S4LCT3_9EUGL</name>
<reference evidence="1" key="1">
    <citation type="submission" date="2021-01" db="EMBL/GenBank/DDBJ databases">
        <authorList>
            <person name="Corre E."/>
            <person name="Pelletier E."/>
            <person name="Niang G."/>
            <person name="Scheremetjew M."/>
            <person name="Finn R."/>
            <person name="Kale V."/>
            <person name="Holt S."/>
            <person name="Cochrane G."/>
            <person name="Meng A."/>
            <person name="Brown T."/>
            <person name="Cohen L."/>
        </authorList>
    </citation>
    <scope>NUCLEOTIDE SEQUENCE</scope>
    <source>
        <strain evidence="1">CCMP1594</strain>
    </source>
</reference>
<accession>A0A7S4LCT3</accession>
<dbReference type="AlphaFoldDB" id="A0A7S4LCT3"/>
<dbReference type="EMBL" id="HBJA01092349">
    <property type="protein sequence ID" value="CAE0820927.1"/>
    <property type="molecule type" value="Transcribed_RNA"/>
</dbReference>
<proteinExistence type="predicted"/>
<sequence length="106" mass="11627">MILHMLSHLGLRYGAAAHEEPVFLASGVSTDFGAGRAAILSTIFFMAAAQHNHHLPNSIQEFFQSGCAIYTLMMHVCIYMISMCMAQAICITCCVFESPALQENIQ</sequence>
<protein>
    <submittedName>
        <fullName evidence="1">Uncharacterized protein</fullName>
    </submittedName>
</protein>
<gene>
    <name evidence="1" type="ORF">EGYM00163_LOCUS32099</name>
</gene>